<evidence type="ECO:0000313" key="2">
    <source>
        <dbReference type="Proteomes" id="UP000322840"/>
    </source>
</evidence>
<evidence type="ECO:0000313" key="1">
    <source>
        <dbReference type="EMBL" id="QEG09433.1"/>
    </source>
</evidence>
<dbReference type="Proteomes" id="UP000322840">
    <property type="component" value="Segment"/>
</dbReference>
<protein>
    <submittedName>
        <fullName evidence="1">Uncharacterized protein</fullName>
    </submittedName>
</protein>
<reference evidence="2" key="1">
    <citation type="submission" date="2019-06" db="EMBL/GenBank/DDBJ databases">
        <title>The Complete Genome of Proteus mirabilis Siphophage Saba.</title>
        <authorList>
            <person name="Nyugen J."/>
            <person name="Harb L."/>
            <person name="Moreland R."/>
            <person name="Liu M."/>
            <person name="Ramsey J."/>
        </authorList>
    </citation>
    <scope>NUCLEOTIDE SEQUENCE [LARGE SCALE GENOMIC DNA]</scope>
</reference>
<name>A0A5B9NF42_9CAUD</name>
<keyword evidence="2" id="KW-1185">Reference proteome</keyword>
<sequence>MASWAENKRRMRKAVHSAFRLSAVLVVGDNDPVEIGVRYHNKIALMGDIMESGYSEIIDGVDRLIFDREELREKGITLYRGNIIKLVDAEMKPITLSLEAEEPYNGPIDSKWMVKRL</sequence>
<gene>
    <name evidence="1" type="ORF">CPT_Saba_060</name>
</gene>
<organism evidence="1 2">
    <name type="scientific">Proteus phage Saba</name>
    <dbReference type="NCBI Taxonomy" id="2596672"/>
    <lineage>
        <taxon>Viruses</taxon>
        <taxon>Duplodnaviria</taxon>
        <taxon>Heunggongvirae</taxon>
        <taxon>Uroviricota</taxon>
        <taxon>Caudoviricetes</taxon>
        <taxon>Casjensviridae</taxon>
        <taxon>Cenphatecvirus</taxon>
        <taxon>Cenphatecvirus saba</taxon>
    </lineage>
</organism>
<accession>A0A5B9NF42</accession>
<proteinExistence type="predicted"/>
<dbReference type="EMBL" id="MN062188">
    <property type="protein sequence ID" value="QEG09433.1"/>
    <property type="molecule type" value="Genomic_DNA"/>
</dbReference>